<organism evidence="2">
    <name type="scientific">invertebrate metagenome</name>
    <dbReference type="NCBI Taxonomy" id="1711999"/>
    <lineage>
        <taxon>unclassified sequences</taxon>
        <taxon>metagenomes</taxon>
        <taxon>organismal metagenomes</taxon>
    </lineage>
</organism>
<dbReference type="Pfam" id="PF10095">
    <property type="entry name" value="DUF2333"/>
    <property type="match status" value="1"/>
</dbReference>
<dbReference type="InterPro" id="IPR016936">
    <property type="entry name" value="UCP029693"/>
</dbReference>
<evidence type="ECO:0008006" key="3">
    <source>
        <dbReference type="Google" id="ProtNLM"/>
    </source>
</evidence>
<dbReference type="EMBL" id="NSIT01000045">
    <property type="protein sequence ID" value="PJE79839.1"/>
    <property type="molecule type" value="Genomic_DNA"/>
</dbReference>
<sequence>MFNRLNLFKKNSTGGTSPLKGFICRLRNKLIIALLFLLVITLSGMGMYWSREPSTFSVVTAAENMAASHHQELVTGYTTTATLHRIAMILLTKPGGYISNDIAPPGVFLDNISHWESGVLILIRDTTRALRRDFGRSQSQSREDTDLAIAEPQFNFDSKSWMLPSSEKEFKRGINALESYLVRLPQEDNPAQFYARSDNLIRWLADVEARLGSLSQRLSASVGKRQLNIDLAGDSEAQQSTNTPTADEIKTPWLELDDVFYETRGYAWALLHMLQAVQYDFSGVLGKKNARVSLEQIIRELEPTQEPVWSPIILNGSGFGLLANHSLVMANYISRANAAIIDLHRLLEKG</sequence>
<evidence type="ECO:0000313" key="2">
    <source>
        <dbReference type="EMBL" id="PJE79839.1"/>
    </source>
</evidence>
<protein>
    <recommendedName>
        <fullName evidence="3">DUF2333 domain-containing protein</fullName>
    </recommendedName>
</protein>
<proteinExistence type="predicted"/>
<evidence type="ECO:0000256" key="1">
    <source>
        <dbReference type="SAM" id="Phobius"/>
    </source>
</evidence>
<reference evidence="2" key="1">
    <citation type="journal article" date="2017" name="Appl. Environ. Microbiol.">
        <title>Molecular characterization of an Endozoicomonas-like organism causing infection in king scallop Pecten maximus L.</title>
        <authorList>
            <person name="Cano I."/>
            <person name="van Aerle R."/>
            <person name="Ross S."/>
            <person name="Verner-Jeffreys D.W."/>
            <person name="Paley R.K."/>
            <person name="Rimmer G."/>
            <person name="Ryder D."/>
            <person name="Hooper P."/>
            <person name="Stone D."/>
            <person name="Feist S.W."/>
        </authorList>
    </citation>
    <scope>NUCLEOTIDE SEQUENCE</scope>
</reference>
<gene>
    <name evidence="2" type="ORF">CI610_01195</name>
</gene>
<name>A0A2H9T9G6_9ZZZZ</name>
<keyword evidence="1" id="KW-1133">Transmembrane helix</keyword>
<dbReference type="AlphaFoldDB" id="A0A2H9T9G6"/>
<keyword evidence="1" id="KW-0812">Transmembrane</keyword>
<keyword evidence="1" id="KW-0472">Membrane</keyword>
<feature type="transmembrane region" description="Helical" evidence="1">
    <location>
        <begin position="30"/>
        <end position="49"/>
    </location>
</feature>
<accession>A0A2H9T9G6</accession>
<comment type="caution">
    <text evidence="2">The sequence shown here is derived from an EMBL/GenBank/DDBJ whole genome shotgun (WGS) entry which is preliminary data.</text>
</comment>
<dbReference type="PIRSF" id="PIRSF029693">
    <property type="entry name" value="UCP029693"/>
    <property type="match status" value="1"/>
</dbReference>